<name>A0A6A7AZE6_9PLEO</name>
<gene>
    <name evidence="2" type="ORF">T440DRAFT_151232</name>
</gene>
<protein>
    <submittedName>
        <fullName evidence="2">Uncharacterized protein</fullName>
    </submittedName>
</protein>
<proteinExistence type="predicted"/>
<accession>A0A6A7AZE6</accession>
<evidence type="ECO:0000313" key="3">
    <source>
        <dbReference type="Proteomes" id="UP000799423"/>
    </source>
</evidence>
<organism evidence="2 3">
    <name type="scientific">Plenodomus tracheiphilus IPT5</name>
    <dbReference type="NCBI Taxonomy" id="1408161"/>
    <lineage>
        <taxon>Eukaryota</taxon>
        <taxon>Fungi</taxon>
        <taxon>Dikarya</taxon>
        <taxon>Ascomycota</taxon>
        <taxon>Pezizomycotina</taxon>
        <taxon>Dothideomycetes</taxon>
        <taxon>Pleosporomycetidae</taxon>
        <taxon>Pleosporales</taxon>
        <taxon>Pleosporineae</taxon>
        <taxon>Leptosphaeriaceae</taxon>
        <taxon>Plenodomus</taxon>
    </lineage>
</organism>
<sequence length="144" mass="15446">MFGSQVDVVSTLTLTRRSGVFVHAALHPVWLSGTPRASSSPAPDEPAAQQHTARARSLLTYDSCLASALTYTKLQRRPSLPLIPNIFVLPLHACTSYGVPSVTLTPRGALPAPNGVQHPSRLPPCSAHSRTSSTMLSERPQTRI</sequence>
<keyword evidence="3" id="KW-1185">Reference proteome</keyword>
<dbReference type="AlphaFoldDB" id="A0A6A7AZE6"/>
<dbReference type="EMBL" id="MU006316">
    <property type="protein sequence ID" value="KAF2848666.1"/>
    <property type="molecule type" value="Genomic_DNA"/>
</dbReference>
<feature type="region of interest" description="Disordered" evidence="1">
    <location>
        <begin position="34"/>
        <end position="53"/>
    </location>
</feature>
<feature type="compositionally biased region" description="Low complexity" evidence="1">
    <location>
        <begin position="35"/>
        <end position="48"/>
    </location>
</feature>
<feature type="region of interest" description="Disordered" evidence="1">
    <location>
        <begin position="110"/>
        <end position="144"/>
    </location>
</feature>
<dbReference type="Proteomes" id="UP000799423">
    <property type="component" value="Unassembled WGS sequence"/>
</dbReference>
<evidence type="ECO:0000313" key="2">
    <source>
        <dbReference type="EMBL" id="KAF2848666.1"/>
    </source>
</evidence>
<reference evidence="2" key="1">
    <citation type="submission" date="2020-01" db="EMBL/GenBank/DDBJ databases">
        <authorList>
            <consortium name="DOE Joint Genome Institute"/>
            <person name="Haridas S."/>
            <person name="Albert R."/>
            <person name="Binder M."/>
            <person name="Bloem J."/>
            <person name="Labutti K."/>
            <person name="Salamov A."/>
            <person name="Andreopoulos B."/>
            <person name="Baker S.E."/>
            <person name="Barry K."/>
            <person name="Bills G."/>
            <person name="Bluhm B.H."/>
            <person name="Cannon C."/>
            <person name="Castanera R."/>
            <person name="Culley D.E."/>
            <person name="Daum C."/>
            <person name="Ezra D."/>
            <person name="Gonzalez J.B."/>
            <person name="Henrissat B."/>
            <person name="Kuo A."/>
            <person name="Liang C."/>
            <person name="Lipzen A."/>
            <person name="Lutzoni F."/>
            <person name="Magnuson J."/>
            <person name="Mondo S."/>
            <person name="Nolan M."/>
            <person name="Ohm R."/>
            <person name="Pangilinan J."/>
            <person name="Park H.-J."/>
            <person name="Ramirez L."/>
            <person name="Alfaro M."/>
            <person name="Sun H."/>
            <person name="Tritt A."/>
            <person name="Yoshinaga Y."/>
            <person name="Zwiers L.-H."/>
            <person name="Turgeon B.G."/>
            <person name="Goodwin S.B."/>
            <person name="Spatafora J.W."/>
            <person name="Crous P.W."/>
            <person name="Grigoriev I.V."/>
        </authorList>
    </citation>
    <scope>NUCLEOTIDE SEQUENCE</scope>
    <source>
        <strain evidence="2">IPT5</strain>
    </source>
</reference>
<evidence type="ECO:0000256" key="1">
    <source>
        <dbReference type="SAM" id="MobiDB-lite"/>
    </source>
</evidence>